<evidence type="ECO:0000313" key="13">
    <source>
        <dbReference type="Proteomes" id="UP001161064"/>
    </source>
</evidence>
<feature type="domain" description="Lumazine-binding" evidence="11">
    <location>
        <begin position="102"/>
        <end position="198"/>
    </location>
</feature>
<comment type="catalytic activity">
    <reaction evidence="1">
        <text>2 6,7-dimethyl-8-(1-D-ribityl)lumazine + H(+) = 5-amino-6-(D-ribitylamino)uracil + riboflavin</text>
        <dbReference type="Rhea" id="RHEA:20772"/>
        <dbReference type="ChEBI" id="CHEBI:15378"/>
        <dbReference type="ChEBI" id="CHEBI:15934"/>
        <dbReference type="ChEBI" id="CHEBI:57986"/>
        <dbReference type="ChEBI" id="CHEBI:58201"/>
        <dbReference type="EC" id="2.5.1.9"/>
    </reaction>
</comment>
<protein>
    <recommendedName>
        <fullName evidence="5 9">Riboflavin synthase</fullName>
        <ecNumber evidence="4 9">2.5.1.9</ecNumber>
    </recommendedName>
</protein>
<feature type="repeat" description="Lumazine-binding" evidence="10">
    <location>
        <begin position="102"/>
        <end position="198"/>
    </location>
</feature>
<dbReference type="PANTHER" id="PTHR21098:SF12">
    <property type="entry name" value="RIBOFLAVIN SYNTHASE"/>
    <property type="match status" value="1"/>
</dbReference>
<dbReference type="Proteomes" id="UP001161064">
    <property type="component" value="Unassembled WGS sequence"/>
</dbReference>
<keyword evidence="8" id="KW-0677">Repeat</keyword>
<dbReference type="NCBIfam" id="TIGR00187">
    <property type="entry name" value="ribE"/>
    <property type="match status" value="1"/>
</dbReference>
<evidence type="ECO:0000313" key="12">
    <source>
        <dbReference type="EMBL" id="GIU65894.1"/>
    </source>
</evidence>
<evidence type="ECO:0000256" key="9">
    <source>
        <dbReference type="NCBIfam" id="TIGR00187"/>
    </source>
</evidence>
<dbReference type="InterPro" id="IPR023366">
    <property type="entry name" value="ATP_synth_asu-like_sf"/>
</dbReference>
<evidence type="ECO:0000256" key="1">
    <source>
        <dbReference type="ARBA" id="ARBA00000968"/>
    </source>
</evidence>
<keyword evidence="13" id="KW-1185">Reference proteome</keyword>
<dbReference type="CDD" id="cd00402">
    <property type="entry name" value="Riboflavin_synthase_like"/>
    <property type="match status" value="1"/>
</dbReference>
<dbReference type="EC" id="2.5.1.9" evidence="4 9"/>
<reference evidence="12" key="2">
    <citation type="journal article" date="2023" name="ISME Commun">
        <title>Characterization of a bloom-associated alphaproteobacterial lineage, 'Candidatus Phycosocius': insights into freshwater algal-bacterial interactions.</title>
        <authorList>
            <person name="Tanabe Y."/>
            <person name="Yamaguchi H."/>
            <person name="Yoshida M."/>
            <person name="Kai A."/>
            <person name="Okazaki Y."/>
        </authorList>
    </citation>
    <scope>NUCLEOTIDE SEQUENCE</scope>
    <source>
        <strain evidence="12">BOTRYCO-1</strain>
    </source>
</reference>
<evidence type="ECO:0000256" key="3">
    <source>
        <dbReference type="ARBA" id="ARBA00004887"/>
    </source>
</evidence>
<evidence type="ECO:0000256" key="2">
    <source>
        <dbReference type="ARBA" id="ARBA00002803"/>
    </source>
</evidence>
<dbReference type="InterPro" id="IPR001783">
    <property type="entry name" value="Lumazine-bd"/>
</dbReference>
<sequence>MFTGIITDIGTVIGYDHRLGTDAIFTIASQYEVNTLTLGASIAHQGVCLTLIELNPGPTGSVWRVQVSQETLDVTCAHDWRLATKLNLERALKVGDELGGHMVSGHVDGIGEVVQVRQENDSHRVLIRIDEAIAKFIAPKGSIAIDGVSLTINEVDDAIFGVNIIPHTWAVTTLGRLKAGTRVNVEADQVARYVERILSRKN</sequence>
<dbReference type="PANTHER" id="PTHR21098">
    <property type="entry name" value="RIBOFLAVIN SYNTHASE ALPHA CHAIN"/>
    <property type="match status" value="1"/>
</dbReference>
<dbReference type="NCBIfam" id="NF006767">
    <property type="entry name" value="PRK09289.1"/>
    <property type="match status" value="1"/>
</dbReference>
<name>A0ABQ4PSA6_9PROT</name>
<evidence type="ECO:0000256" key="5">
    <source>
        <dbReference type="ARBA" id="ARBA00013950"/>
    </source>
</evidence>
<evidence type="ECO:0000256" key="7">
    <source>
        <dbReference type="ARBA" id="ARBA00022679"/>
    </source>
</evidence>
<dbReference type="InterPro" id="IPR017938">
    <property type="entry name" value="Riboflavin_synthase-like_b-brl"/>
</dbReference>
<dbReference type="SUPFAM" id="SSF63380">
    <property type="entry name" value="Riboflavin synthase domain-like"/>
    <property type="match status" value="2"/>
</dbReference>
<evidence type="ECO:0000259" key="11">
    <source>
        <dbReference type="PROSITE" id="PS51177"/>
    </source>
</evidence>
<proteinExistence type="predicted"/>
<dbReference type="Pfam" id="PF00677">
    <property type="entry name" value="Lum_binding"/>
    <property type="match status" value="2"/>
</dbReference>
<evidence type="ECO:0000256" key="8">
    <source>
        <dbReference type="ARBA" id="ARBA00022737"/>
    </source>
</evidence>
<organism evidence="12 13">
    <name type="scientific">Candidatus Phycosocius spiralis</name>
    <dbReference type="NCBI Taxonomy" id="2815099"/>
    <lineage>
        <taxon>Bacteria</taxon>
        <taxon>Pseudomonadati</taxon>
        <taxon>Pseudomonadota</taxon>
        <taxon>Alphaproteobacteria</taxon>
        <taxon>Caulobacterales</taxon>
        <taxon>Caulobacterales incertae sedis</taxon>
        <taxon>Candidatus Phycosocius</taxon>
    </lineage>
</organism>
<dbReference type="PIRSF" id="PIRSF000498">
    <property type="entry name" value="Riboflavin_syn_A"/>
    <property type="match status" value="1"/>
</dbReference>
<dbReference type="PROSITE" id="PS51177">
    <property type="entry name" value="LUMAZINE_BIND"/>
    <property type="match status" value="2"/>
</dbReference>
<keyword evidence="6" id="KW-0686">Riboflavin biosynthesis</keyword>
<reference evidence="12" key="1">
    <citation type="submission" date="2021-05" db="EMBL/GenBank/DDBJ databases">
        <authorList>
            <person name="Tanabe Y."/>
        </authorList>
    </citation>
    <scope>NUCLEOTIDE SEQUENCE</scope>
    <source>
        <strain evidence="12">BOTRYCO-1</strain>
    </source>
</reference>
<dbReference type="Gene3D" id="2.40.30.20">
    <property type="match status" value="2"/>
</dbReference>
<dbReference type="InterPro" id="IPR026017">
    <property type="entry name" value="Lumazine-bd_dom"/>
</dbReference>
<dbReference type="RefSeq" id="WP_284358361.1">
    <property type="nucleotide sequence ID" value="NZ_BPFZ01000001.1"/>
</dbReference>
<dbReference type="EMBL" id="BPFZ01000001">
    <property type="protein sequence ID" value="GIU65894.1"/>
    <property type="molecule type" value="Genomic_DNA"/>
</dbReference>
<comment type="caution">
    <text evidence="12">The sequence shown here is derived from an EMBL/GenBank/DDBJ whole genome shotgun (WGS) entry which is preliminary data.</text>
</comment>
<keyword evidence="7" id="KW-0808">Transferase</keyword>
<feature type="domain" description="Lumazine-binding" evidence="11">
    <location>
        <begin position="1"/>
        <end position="101"/>
    </location>
</feature>
<comment type="pathway">
    <text evidence="3">Cofactor biosynthesis; riboflavin biosynthesis; riboflavin from 2-hydroxy-3-oxobutyl phosphate and 5-amino-6-(D-ribitylamino)uracil: step 2/2.</text>
</comment>
<evidence type="ECO:0000256" key="6">
    <source>
        <dbReference type="ARBA" id="ARBA00022619"/>
    </source>
</evidence>
<evidence type="ECO:0000256" key="10">
    <source>
        <dbReference type="PROSITE-ProRule" id="PRU00524"/>
    </source>
</evidence>
<evidence type="ECO:0000256" key="4">
    <source>
        <dbReference type="ARBA" id="ARBA00012827"/>
    </source>
</evidence>
<comment type="function">
    <text evidence="2">Catalyzes the dismutation of two molecules of 6,7-dimethyl-8-ribityllumazine, resulting in the formation of riboflavin and 5-amino-6-(D-ribitylamino)uracil.</text>
</comment>
<accession>A0ABQ4PSA6</accession>
<feature type="repeat" description="Lumazine-binding" evidence="10">
    <location>
        <begin position="1"/>
        <end position="101"/>
    </location>
</feature>
<gene>
    <name evidence="12" type="ORF">PsB1_0048</name>
</gene>